<accession>A0AAN6SZX3</accession>
<sequence length="140" mass="15932">MGHSDRDQLETTNLVGARVVWEQPDCLLPIPLSITAPTARVRTQTRLPRIATLSWHRLGPSTPRFSTVTHQPPSTAWTRRTSAPFPAWEFHPRYSPILSSLLPIPPFSNAPSSREIPRFFHMPRLRRNLSLGPKLEPQQT</sequence>
<organism evidence="1 2">
    <name type="scientific">Parathielavia hyrcaniae</name>
    <dbReference type="NCBI Taxonomy" id="113614"/>
    <lineage>
        <taxon>Eukaryota</taxon>
        <taxon>Fungi</taxon>
        <taxon>Dikarya</taxon>
        <taxon>Ascomycota</taxon>
        <taxon>Pezizomycotina</taxon>
        <taxon>Sordariomycetes</taxon>
        <taxon>Sordariomycetidae</taxon>
        <taxon>Sordariales</taxon>
        <taxon>Chaetomiaceae</taxon>
        <taxon>Parathielavia</taxon>
    </lineage>
</organism>
<proteinExistence type="predicted"/>
<evidence type="ECO:0000313" key="2">
    <source>
        <dbReference type="Proteomes" id="UP001305647"/>
    </source>
</evidence>
<name>A0AAN6SZX3_9PEZI</name>
<dbReference type="EMBL" id="MU863654">
    <property type="protein sequence ID" value="KAK4098939.1"/>
    <property type="molecule type" value="Genomic_DNA"/>
</dbReference>
<keyword evidence="2" id="KW-1185">Reference proteome</keyword>
<reference evidence="1" key="1">
    <citation type="journal article" date="2023" name="Mol. Phylogenet. Evol.">
        <title>Genome-scale phylogeny and comparative genomics of the fungal order Sordariales.</title>
        <authorList>
            <person name="Hensen N."/>
            <person name="Bonometti L."/>
            <person name="Westerberg I."/>
            <person name="Brannstrom I.O."/>
            <person name="Guillou S."/>
            <person name="Cros-Aarteil S."/>
            <person name="Calhoun S."/>
            <person name="Haridas S."/>
            <person name="Kuo A."/>
            <person name="Mondo S."/>
            <person name="Pangilinan J."/>
            <person name="Riley R."/>
            <person name="LaButti K."/>
            <person name="Andreopoulos B."/>
            <person name="Lipzen A."/>
            <person name="Chen C."/>
            <person name="Yan M."/>
            <person name="Daum C."/>
            <person name="Ng V."/>
            <person name="Clum A."/>
            <person name="Steindorff A."/>
            <person name="Ohm R.A."/>
            <person name="Martin F."/>
            <person name="Silar P."/>
            <person name="Natvig D.O."/>
            <person name="Lalanne C."/>
            <person name="Gautier V."/>
            <person name="Ament-Velasquez S.L."/>
            <person name="Kruys A."/>
            <person name="Hutchinson M.I."/>
            <person name="Powell A.J."/>
            <person name="Barry K."/>
            <person name="Miller A.N."/>
            <person name="Grigoriev I.V."/>
            <person name="Debuchy R."/>
            <person name="Gladieux P."/>
            <person name="Hiltunen Thoren M."/>
            <person name="Johannesson H."/>
        </authorList>
    </citation>
    <scope>NUCLEOTIDE SEQUENCE</scope>
    <source>
        <strain evidence="1">CBS 757.83</strain>
    </source>
</reference>
<protein>
    <submittedName>
        <fullName evidence="1">Uncharacterized protein</fullName>
    </submittedName>
</protein>
<gene>
    <name evidence="1" type="ORF">N658DRAFT_207564</name>
</gene>
<reference evidence="1" key="2">
    <citation type="submission" date="2023-05" db="EMBL/GenBank/DDBJ databases">
        <authorList>
            <consortium name="Lawrence Berkeley National Laboratory"/>
            <person name="Steindorff A."/>
            <person name="Hensen N."/>
            <person name="Bonometti L."/>
            <person name="Westerberg I."/>
            <person name="Brannstrom I.O."/>
            <person name="Guillou S."/>
            <person name="Cros-Aarteil S."/>
            <person name="Calhoun S."/>
            <person name="Haridas S."/>
            <person name="Kuo A."/>
            <person name="Mondo S."/>
            <person name="Pangilinan J."/>
            <person name="Riley R."/>
            <person name="Labutti K."/>
            <person name="Andreopoulos B."/>
            <person name="Lipzen A."/>
            <person name="Chen C."/>
            <person name="Yanf M."/>
            <person name="Daum C."/>
            <person name="Ng V."/>
            <person name="Clum A."/>
            <person name="Ohm R."/>
            <person name="Martin F."/>
            <person name="Silar P."/>
            <person name="Natvig D."/>
            <person name="Lalanne C."/>
            <person name="Gautier V."/>
            <person name="Ament-Velasquez S.L."/>
            <person name="Kruys A."/>
            <person name="Hutchinson M.I."/>
            <person name="Powell A.J."/>
            <person name="Barry K."/>
            <person name="Miller A.N."/>
            <person name="Grigoriev I.V."/>
            <person name="Debuchy R."/>
            <person name="Gladieux P."/>
            <person name="Thoren M.H."/>
            <person name="Johannesson H."/>
        </authorList>
    </citation>
    <scope>NUCLEOTIDE SEQUENCE</scope>
    <source>
        <strain evidence="1">CBS 757.83</strain>
    </source>
</reference>
<comment type="caution">
    <text evidence="1">The sequence shown here is derived from an EMBL/GenBank/DDBJ whole genome shotgun (WGS) entry which is preliminary data.</text>
</comment>
<evidence type="ECO:0000313" key="1">
    <source>
        <dbReference type="EMBL" id="KAK4098939.1"/>
    </source>
</evidence>
<dbReference type="AlphaFoldDB" id="A0AAN6SZX3"/>
<dbReference type="Proteomes" id="UP001305647">
    <property type="component" value="Unassembled WGS sequence"/>
</dbReference>